<protein>
    <submittedName>
        <fullName evidence="2">Uncharacterized protein</fullName>
    </submittedName>
</protein>
<reference evidence="3" key="1">
    <citation type="journal article" date="2016" name="Nat. Commun.">
        <title>The Gonium pectorale genome demonstrates co-option of cell cycle regulation during the evolution of multicellularity.</title>
        <authorList>
            <person name="Hanschen E.R."/>
            <person name="Marriage T.N."/>
            <person name="Ferris P.J."/>
            <person name="Hamaji T."/>
            <person name="Toyoda A."/>
            <person name="Fujiyama A."/>
            <person name="Neme R."/>
            <person name="Noguchi H."/>
            <person name="Minakuchi Y."/>
            <person name="Suzuki M."/>
            <person name="Kawai-Toyooka H."/>
            <person name="Smith D.R."/>
            <person name="Sparks H."/>
            <person name="Anderson J."/>
            <person name="Bakaric R."/>
            <person name="Luria V."/>
            <person name="Karger A."/>
            <person name="Kirschner M.W."/>
            <person name="Durand P.M."/>
            <person name="Michod R.E."/>
            <person name="Nozaki H."/>
            <person name="Olson B.J."/>
        </authorList>
    </citation>
    <scope>NUCLEOTIDE SEQUENCE [LARGE SCALE GENOMIC DNA]</scope>
    <source>
        <strain evidence="3">NIES-2863</strain>
    </source>
</reference>
<evidence type="ECO:0000256" key="1">
    <source>
        <dbReference type="SAM" id="MobiDB-lite"/>
    </source>
</evidence>
<organism evidence="2 3">
    <name type="scientific">Gonium pectorale</name>
    <name type="common">Green alga</name>
    <dbReference type="NCBI Taxonomy" id="33097"/>
    <lineage>
        <taxon>Eukaryota</taxon>
        <taxon>Viridiplantae</taxon>
        <taxon>Chlorophyta</taxon>
        <taxon>core chlorophytes</taxon>
        <taxon>Chlorophyceae</taxon>
        <taxon>CS clade</taxon>
        <taxon>Chlamydomonadales</taxon>
        <taxon>Volvocaceae</taxon>
        <taxon>Gonium</taxon>
    </lineage>
</organism>
<evidence type="ECO:0000313" key="2">
    <source>
        <dbReference type="EMBL" id="KXZ45076.1"/>
    </source>
</evidence>
<evidence type="ECO:0000313" key="3">
    <source>
        <dbReference type="Proteomes" id="UP000075714"/>
    </source>
</evidence>
<proteinExistence type="predicted"/>
<dbReference type="OrthoDB" id="533847at2759"/>
<feature type="region of interest" description="Disordered" evidence="1">
    <location>
        <begin position="482"/>
        <end position="507"/>
    </location>
</feature>
<gene>
    <name evidence="2" type="ORF">GPECTOR_59g685</name>
</gene>
<sequence>MGQFYSREFDGDPYIDLMRSLPERELVWWAQKVIWLAEGYTFVDHFVRTYPRLFQHRCAKCKGAGLLTCPACAGTKVPLGKAEARQRRPALALASAGASGASTELGRLAGVDASGQCRLCGHGCSWDAESEWGERWAEWESRLAYYDKATGPLMDEWYEDVINAGNLEEDTAPAEDEPPGPEVPGAFAADDRQLAKDKKRMTAVMKRFGHPYDGDATLGYQASGAGAEAGGQGCAQVAGTLGAECRIVDPTASIGENIWNMAQVYNSTPPELNPLRTKHLATEPPRGVAGALAALGFPAAGVAGPGAVGTDVAAMTALALDTFDKEIAMEAALLQNLEAAAQDLPKPHRLGATAGTVLCDECSGSAWGYSMFPNTQRLFGIDRPLWSETVARLQKYWTPSPRGDPLSSGQLLPYGEHGLRSLLEAAAEDDPLAAIAGRKPETTERYRRDLELLVAHPELRDSRLQLPGAIGSLGDYVGARAGAGAGASSGTEEGGRDIADVAAPLKV</sequence>
<dbReference type="AlphaFoldDB" id="A0A150G5B3"/>
<keyword evidence="3" id="KW-1185">Reference proteome</keyword>
<dbReference type="Proteomes" id="UP000075714">
    <property type="component" value="Unassembled WGS sequence"/>
</dbReference>
<dbReference type="EMBL" id="LSYV01000060">
    <property type="protein sequence ID" value="KXZ45076.1"/>
    <property type="molecule type" value="Genomic_DNA"/>
</dbReference>
<comment type="caution">
    <text evidence="2">The sequence shown here is derived from an EMBL/GenBank/DDBJ whole genome shotgun (WGS) entry which is preliminary data.</text>
</comment>
<name>A0A150G5B3_GONPE</name>
<accession>A0A150G5B3</accession>